<evidence type="ECO:0000313" key="2">
    <source>
        <dbReference type="EMBL" id="KAF3443832.1"/>
    </source>
</evidence>
<evidence type="ECO:0000256" key="1">
    <source>
        <dbReference type="SAM" id="MobiDB-lite"/>
    </source>
</evidence>
<comment type="caution">
    <text evidence="2">The sequence shown here is derived from an EMBL/GenBank/DDBJ whole genome shotgun (WGS) entry which is preliminary data.</text>
</comment>
<evidence type="ECO:0000313" key="3">
    <source>
        <dbReference type="Proteomes" id="UP000796880"/>
    </source>
</evidence>
<organism evidence="2 3">
    <name type="scientific">Rhamnella rubrinervis</name>
    <dbReference type="NCBI Taxonomy" id="2594499"/>
    <lineage>
        <taxon>Eukaryota</taxon>
        <taxon>Viridiplantae</taxon>
        <taxon>Streptophyta</taxon>
        <taxon>Embryophyta</taxon>
        <taxon>Tracheophyta</taxon>
        <taxon>Spermatophyta</taxon>
        <taxon>Magnoliopsida</taxon>
        <taxon>eudicotyledons</taxon>
        <taxon>Gunneridae</taxon>
        <taxon>Pentapetalae</taxon>
        <taxon>rosids</taxon>
        <taxon>fabids</taxon>
        <taxon>Rosales</taxon>
        <taxon>Rhamnaceae</taxon>
        <taxon>rhamnoid group</taxon>
        <taxon>Rhamneae</taxon>
        <taxon>Rhamnella</taxon>
    </lineage>
</organism>
<feature type="region of interest" description="Disordered" evidence="1">
    <location>
        <begin position="1"/>
        <end position="46"/>
    </location>
</feature>
<protein>
    <submittedName>
        <fullName evidence="2">Uncharacterized protein</fullName>
    </submittedName>
</protein>
<gene>
    <name evidence="2" type="ORF">FNV43_RR13522</name>
</gene>
<dbReference type="OrthoDB" id="1752359at2759"/>
<accession>A0A8K0H197</accession>
<proteinExistence type="predicted"/>
<dbReference type="AlphaFoldDB" id="A0A8K0H197"/>
<feature type="compositionally biased region" description="Basic and acidic residues" evidence="1">
    <location>
        <begin position="1"/>
        <end position="14"/>
    </location>
</feature>
<name>A0A8K0H197_9ROSA</name>
<dbReference type="Proteomes" id="UP000796880">
    <property type="component" value="Unassembled WGS sequence"/>
</dbReference>
<keyword evidence="3" id="KW-1185">Reference proteome</keyword>
<feature type="region of interest" description="Disordered" evidence="1">
    <location>
        <begin position="264"/>
        <end position="292"/>
    </location>
</feature>
<dbReference type="EMBL" id="VOIH02000006">
    <property type="protein sequence ID" value="KAF3443832.1"/>
    <property type="molecule type" value="Genomic_DNA"/>
</dbReference>
<reference evidence="2" key="1">
    <citation type="submission" date="2020-03" db="EMBL/GenBank/DDBJ databases">
        <title>A high-quality chromosome-level genome assembly of a woody plant with both climbing and erect habits, Rhamnella rubrinervis.</title>
        <authorList>
            <person name="Lu Z."/>
            <person name="Yang Y."/>
            <person name="Zhu X."/>
            <person name="Sun Y."/>
        </authorList>
    </citation>
    <scope>NUCLEOTIDE SEQUENCE</scope>
    <source>
        <strain evidence="2">BYM</strain>
        <tissue evidence="2">Leaf</tissue>
    </source>
</reference>
<sequence length="292" mass="32747">MESPDPIRGREQLVRKNSSRGASSSSGTPRPRQANDPIVEPPIRTPSTRIDAKATTVDNHATVIIKIYPAFNSDMSYSREVRHAEPNWPPVTLRADSTRGSADEIAFKIGLDSLHRIINMANFYKIAQATYAEHRRYLIESTLHLASISERLGSPTKERDPDTLQTKTKSLLYTFQDSFRRQVIGPPRKKLPCKKSQCNLEEEAPSTKPSKKFSKVSSSYTQVPYLHILKVALGFCTACNDPRGFLSRTDMGKLKMKISKAELEATKKKKKDKQSQQRVGAFSRTKAVSAQP</sequence>